<keyword evidence="1" id="KW-0472">Membrane</keyword>
<gene>
    <name evidence="2" type="ORF">GPAL_0898</name>
</gene>
<proteinExistence type="predicted"/>
<feature type="transmembrane region" description="Helical" evidence="1">
    <location>
        <begin position="245"/>
        <end position="263"/>
    </location>
</feature>
<keyword evidence="1" id="KW-0812">Transmembrane</keyword>
<dbReference type="Proteomes" id="UP000006251">
    <property type="component" value="Unassembled WGS sequence"/>
</dbReference>
<protein>
    <recommendedName>
        <fullName evidence="4">DUF2306 domain-containing protein</fullName>
    </recommendedName>
</protein>
<evidence type="ECO:0000313" key="2">
    <source>
        <dbReference type="EMBL" id="GAC27778.1"/>
    </source>
</evidence>
<dbReference type="OrthoDB" id="5984490at2"/>
<name>K6ZFT6_9ALTE</name>
<dbReference type="EMBL" id="BAEQ01000016">
    <property type="protein sequence ID" value="GAC27778.1"/>
    <property type="molecule type" value="Genomic_DNA"/>
</dbReference>
<feature type="transmembrane region" description="Helical" evidence="1">
    <location>
        <begin position="76"/>
        <end position="98"/>
    </location>
</feature>
<evidence type="ECO:0008006" key="4">
    <source>
        <dbReference type="Google" id="ProtNLM"/>
    </source>
</evidence>
<feature type="transmembrane region" description="Helical" evidence="1">
    <location>
        <begin position="33"/>
        <end position="55"/>
    </location>
</feature>
<dbReference type="AlphaFoldDB" id="K6ZFT6"/>
<organism evidence="2 3">
    <name type="scientific">Brumicola pallidula DSM 14239 = ACAM 615</name>
    <dbReference type="NCBI Taxonomy" id="1121922"/>
    <lineage>
        <taxon>Bacteria</taxon>
        <taxon>Pseudomonadati</taxon>
        <taxon>Pseudomonadota</taxon>
        <taxon>Gammaproteobacteria</taxon>
        <taxon>Alteromonadales</taxon>
        <taxon>Alteromonadaceae</taxon>
        <taxon>Brumicola</taxon>
    </lineage>
</organism>
<evidence type="ECO:0000313" key="3">
    <source>
        <dbReference type="Proteomes" id="UP000006251"/>
    </source>
</evidence>
<keyword evidence="1" id="KW-1133">Transmembrane helix</keyword>
<reference evidence="3" key="1">
    <citation type="journal article" date="2014" name="Environ. Microbiol.">
        <title>Comparative genomics of the marine bacterial genus Glaciecola reveals the high degree of genomic diversity and genomic characteristic for cold adaptation.</title>
        <authorList>
            <person name="Qin Q.L."/>
            <person name="Xie B.B."/>
            <person name="Yu Y."/>
            <person name="Shu Y.L."/>
            <person name="Rong J.C."/>
            <person name="Zhang Y.J."/>
            <person name="Zhao D.L."/>
            <person name="Chen X.L."/>
            <person name="Zhang X.Y."/>
            <person name="Chen B."/>
            <person name="Zhou B.C."/>
            <person name="Zhang Y.Z."/>
        </authorList>
    </citation>
    <scope>NUCLEOTIDE SEQUENCE [LARGE SCALE GENOMIC DNA]</scope>
    <source>
        <strain evidence="3">ACAM 615</strain>
    </source>
</reference>
<evidence type="ECO:0000256" key="1">
    <source>
        <dbReference type="SAM" id="Phobius"/>
    </source>
</evidence>
<dbReference type="STRING" id="1121922.GCA_000428905_01423"/>
<feature type="transmembrane region" description="Helical" evidence="1">
    <location>
        <begin position="180"/>
        <end position="198"/>
    </location>
</feature>
<feature type="transmembrane region" description="Helical" evidence="1">
    <location>
        <begin position="118"/>
        <end position="141"/>
    </location>
</feature>
<feature type="transmembrane region" description="Helical" evidence="1">
    <location>
        <begin position="210"/>
        <end position="233"/>
    </location>
</feature>
<sequence>MALISFIPRIYNSPIDIVIDQTGLHNWGFAMTYIHSILFILHILFGTAALILFWVPIFTQKGKLNHVKFGRYYANTMYTVAGTGALMAIIVLTIPLVIRAGMISENTDTEKFAQIIRIFWVFLLYLSILSFTVTRHGIAVLRVKNNRTSLRKVSYLLPIIALVAGGPVIFYVGYVNEQTLHMVFGVLGLLVGITMLKYCLQKNIKNREWILEHIGSMIGSGIGAYTAFLAFGGRTVLADWGQLQVLFWIAPGVIGSAASALMCKKYKRIFTVIDEAPLYVKKMT</sequence>
<dbReference type="RefSeq" id="WP_006009564.1">
    <property type="nucleotide sequence ID" value="NZ_BAEQ01000016.1"/>
</dbReference>
<keyword evidence="3" id="KW-1185">Reference proteome</keyword>
<feature type="transmembrane region" description="Helical" evidence="1">
    <location>
        <begin position="153"/>
        <end position="174"/>
    </location>
</feature>
<comment type="caution">
    <text evidence="2">The sequence shown here is derived from an EMBL/GenBank/DDBJ whole genome shotgun (WGS) entry which is preliminary data.</text>
</comment>
<accession>K6ZFT6</accession>